<accession>A0A840CNL5</accession>
<dbReference type="RefSeq" id="WP_183306602.1">
    <property type="nucleotide sequence ID" value="NZ_JACIEP010000005.1"/>
</dbReference>
<name>A0A840CNL5_9BACT</name>
<comment type="caution">
    <text evidence="2">The sequence shown here is derived from an EMBL/GenBank/DDBJ whole genome shotgun (WGS) entry which is preliminary data.</text>
</comment>
<dbReference type="EMBL" id="JACIEP010000005">
    <property type="protein sequence ID" value="MBB4035668.1"/>
    <property type="molecule type" value="Genomic_DNA"/>
</dbReference>
<proteinExistence type="predicted"/>
<evidence type="ECO:0000313" key="3">
    <source>
        <dbReference type="Proteomes" id="UP000555103"/>
    </source>
</evidence>
<organism evidence="2 3">
    <name type="scientific">Dysgonomonas hofstadii</name>
    <dbReference type="NCBI Taxonomy" id="637886"/>
    <lineage>
        <taxon>Bacteria</taxon>
        <taxon>Pseudomonadati</taxon>
        <taxon>Bacteroidota</taxon>
        <taxon>Bacteroidia</taxon>
        <taxon>Bacteroidales</taxon>
        <taxon>Dysgonomonadaceae</taxon>
        <taxon>Dysgonomonas</taxon>
    </lineage>
</organism>
<evidence type="ECO:0000313" key="2">
    <source>
        <dbReference type="EMBL" id="MBB4035668.1"/>
    </source>
</evidence>
<keyword evidence="3" id="KW-1185">Reference proteome</keyword>
<dbReference type="AlphaFoldDB" id="A0A840CNL5"/>
<reference evidence="2 3" key="1">
    <citation type="submission" date="2020-08" db="EMBL/GenBank/DDBJ databases">
        <title>Genomic Encyclopedia of Type Strains, Phase IV (KMG-IV): sequencing the most valuable type-strain genomes for metagenomic binning, comparative biology and taxonomic classification.</title>
        <authorList>
            <person name="Goeker M."/>
        </authorList>
    </citation>
    <scope>NUCLEOTIDE SEQUENCE [LARGE SCALE GENOMIC DNA]</scope>
    <source>
        <strain evidence="2 3">DSM 104969</strain>
    </source>
</reference>
<evidence type="ECO:0008006" key="4">
    <source>
        <dbReference type="Google" id="ProtNLM"/>
    </source>
</evidence>
<feature type="compositionally biased region" description="Low complexity" evidence="1">
    <location>
        <begin position="186"/>
        <end position="196"/>
    </location>
</feature>
<evidence type="ECO:0000256" key="1">
    <source>
        <dbReference type="SAM" id="MobiDB-lite"/>
    </source>
</evidence>
<dbReference type="InterPro" id="IPR025632">
    <property type="entry name" value="DUF4290"/>
</dbReference>
<dbReference type="Pfam" id="PF14123">
    <property type="entry name" value="DUF4290"/>
    <property type="match status" value="1"/>
</dbReference>
<gene>
    <name evidence="2" type="ORF">GGR21_001563</name>
</gene>
<sequence>MEYNTQLKKLALPEYGRNIQNMVDYCVAIPDPAERKRCANTIINIMGNMFPHLRDVNDFKHILWDHLAIMSDFKLDIEYPYEIVKKEDLYTKPGKIEYSRPDMQYRHYGKTLEKMARMILSIDNPEEKEQFTLLVATHMKKSYIQWNKDVDDQKIFGDLYDLTNGKVDIRNSNIKLPEMKDLGQRNNNTNNNSNNGKKGGKKK</sequence>
<feature type="region of interest" description="Disordered" evidence="1">
    <location>
        <begin position="177"/>
        <end position="203"/>
    </location>
</feature>
<protein>
    <recommendedName>
        <fullName evidence="4">DUF4290 domain-containing protein</fullName>
    </recommendedName>
</protein>
<dbReference type="Proteomes" id="UP000555103">
    <property type="component" value="Unassembled WGS sequence"/>
</dbReference>